<keyword evidence="2" id="KW-0393">Immunoglobulin domain</keyword>
<evidence type="ECO:0000313" key="4">
    <source>
        <dbReference type="Ensembl" id="ENSOMYP00000113118.1"/>
    </source>
</evidence>
<accession>A0A8K9UQK4</accession>
<dbReference type="GO" id="GO:0005615">
    <property type="term" value="C:extracellular space"/>
    <property type="evidence" value="ECO:0007669"/>
    <property type="project" value="TreeGrafter"/>
</dbReference>
<reference evidence="4" key="2">
    <citation type="submission" date="2025-08" db="UniProtKB">
        <authorList>
            <consortium name="Ensembl"/>
        </authorList>
    </citation>
    <scope>IDENTIFICATION</scope>
</reference>
<feature type="domain" description="Ig-like" evidence="3">
    <location>
        <begin position="40"/>
        <end position="114"/>
    </location>
</feature>
<evidence type="ECO:0000313" key="5">
    <source>
        <dbReference type="Proteomes" id="UP000694395"/>
    </source>
</evidence>
<dbReference type="PROSITE" id="PS00290">
    <property type="entry name" value="IG_MHC"/>
    <property type="match status" value="1"/>
</dbReference>
<dbReference type="PANTHER" id="PTHR16675">
    <property type="entry name" value="MHC CLASS I-RELATED"/>
    <property type="match status" value="1"/>
</dbReference>
<dbReference type="GO" id="GO:0009897">
    <property type="term" value="C:external side of plasma membrane"/>
    <property type="evidence" value="ECO:0007669"/>
    <property type="project" value="TreeGrafter"/>
</dbReference>
<dbReference type="Ensembl" id="ENSOMYT00000133902.1">
    <property type="protein sequence ID" value="ENSOMYP00000113118.1"/>
    <property type="gene ID" value="ENSOMYG00000070779.1"/>
</dbReference>
<evidence type="ECO:0000259" key="3">
    <source>
        <dbReference type="PROSITE" id="PS50835"/>
    </source>
</evidence>
<organism evidence="4 5">
    <name type="scientific">Oncorhynchus mykiss</name>
    <name type="common">Rainbow trout</name>
    <name type="synonym">Salmo gairdneri</name>
    <dbReference type="NCBI Taxonomy" id="8022"/>
    <lineage>
        <taxon>Eukaryota</taxon>
        <taxon>Metazoa</taxon>
        <taxon>Chordata</taxon>
        <taxon>Craniata</taxon>
        <taxon>Vertebrata</taxon>
        <taxon>Euteleostomi</taxon>
        <taxon>Actinopterygii</taxon>
        <taxon>Neopterygii</taxon>
        <taxon>Teleostei</taxon>
        <taxon>Protacanthopterygii</taxon>
        <taxon>Salmoniformes</taxon>
        <taxon>Salmonidae</taxon>
        <taxon>Salmoninae</taxon>
        <taxon>Oncorhynchus</taxon>
    </lineage>
</organism>
<reference evidence="4" key="1">
    <citation type="submission" date="2020-07" db="EMBL/GenBank/DDBJ databases">
        <title>A long reads based de novo assembly of the rainbow trout Arlee double haploid line genome.</title>
        <authorList>
            <person name="Gao G."/>
            <person name="Palti Y."/>
        </authorList>
    </citation>
    <scope>NUCLEOTIDE SEQUENCE [LARGE SCALE GENOMIC DNA]</scope>
</reference>
<dbReference type="SUPFAM" id="SSF48726">
    <property type="entry name" value="Immunoglobulin"/>
    <property type="match status" value="1"/>
</dbReference>
<dbReference type="Pfam" id="PF07654">
    <property type="entry name" value="C1-set"/>
    <property type="match status" value="1"/>
</dbReference>
<sequence length="153" mass="17634">MQSDLCVLQFECFTALLINMERGQIETNYLNLNFFPDRNVRLTCMATGFYPKDVNINFKKNGIQLNKNDGVLSTGARPNNDDTYQIRMSVQIPEADKQTYECFVNHITLNESIMEKWGKVVLVFNILYIFSTNQLLSWLCMTLVNRKSGGQTN</sequence>
<evidence type="ECO:0000256" key="1">
    <source>
        <dbReference type="ARBA" id="ARBA00023180"/>
    </source>
</evidence>
<dbReference type="GeneTree" id="ENSGT00940000177196"/>
<dbReference type="Proteomes" id="UP000694395">
    <property type="component" value="Chromosome 32"/>
</dbReference>
<dbReference type="InterPro" id="IPR007110">
    <property type="entry name" value="Ig-like_dom"/>
</dbReference>
<proteinExistence type="predicted"/>
<dbReference type="InterPro" id="IPR036179">
    <property type="entry name" value="Ig-like_dom_sf"/>
</dbReference>
<keyword evidence="5" id="KW-1185">Reference proteome</keyword>
<dbReference type="InterPro" id="IPR003006">
    <property type="entry name" value="Ig/MHC_CS"/>
</dbReference>
<reference evidence="4" key="3">
    <citation type="submission" date="2025-09" db="UniProtKB">
        <authorList>
            <consortium name="Ensembl"/>
        </authorList>
    </citation>
    <scope>IDENTIFICATION</scope>
</reference>
<dbReference type="InterPro" id="IPR013783">
    <property type="entry name" value="Ig-like_fold"/>
</dbReference>
<dbReference type="AlphaFoldDB" id="A0A8K9UQK4"/>
<keyword evidence="1" id="KW-0325">Glycoprotein</keyword>
<protein>
    <recommendedName>
        <fullName evidence="3">Ig-like domain-containing protein</fullName>
    </recommendedName>
</protein>
<dbReference type="InterPro" id="IPR050208">
    <property type="entry name" value="MHC_class-I_related"/>
</dbReference>
<dbReference type="InterPro" id="IPR003597">
    <property type="entry name" value="Ig_C1-set"/>
</dbReference>
<evidence type="ECO:0000256" key="2">
    <source>
        <dbReference type="ARBA" id="ARBA00023319"/>
    </source>
</evidence>
<dbReference type="SMART" id="SM00407">
    <property type="entry name" value="IGc1"/>
    <property type="match status" value="1"/>
</dbReference>
<dbReference type="PROSITE" id="PS50835">
    <property type="entry name" value="IG_LIKE"/>
    <property type="match status" value="1"/>
</dbReference>
<dbReference type="PANTHER" id="PTHR16675:SF193">
    <property type="entry name" value="LOC571647 PROTEIN-RELATED"/>
    <property type="match status" value="1"/>
</dbReference>
<name>A0A8K9UQK4_ONCMY</name>
<dbReference type="Gene3D" id="2.60.40.10">
    <property type="entry name" value="Immunoglobulins"/>
    <property type="match status" value="1"/>
</dbReference>
<dbReference type="GO" id="GO:0006955">
    <property type="term" value="P:immune response"/>
    <property type="evidence" value="ECO:0007669"/>
    <property type="project" value="TreeGrafter"/>
</dbReference>